<dbReference type="RefSeq" id="WP_155093001.1">
    <property type="nucleotide sequence ID" value="NZ_CP102754.1"/>
</dbReference>
<reference evidence="1 2" key="1">
    <citation type="submission" date="2019-11" db="EMBL/GenBank/DDBJ databases">
        <title>Genome of Strain BIT-d1.</title>
        <authorList>
            <person name="Yang Y."/>
        </authorList>
    </citation>
    <scope>NUCLEOTIDE SEQUENCE [LARGE SCALE GENOMIC DNA]</scope>
    <source>
        <strain evidence="1 2">BIT-d1</strain>
    </source>
</reference>
<protein>
    <recommendedName>
        <fullName evidence="3">TonB C-terminal domain-containing protein</fullName>
    </recommendedName>
</protein>
<evidence type="ECO:0008006" key="3">
    <source>
        <dbReference type="Google" id="ProtNLM"/>
    </source>
</evidence>
<comment type="caution">
    <text evidence="1">The sequence shown here is derived from an EMBL/GenBank/DDBJ whole genome shotgun (WGS) entry which is preliminary data.</text>
</comment>
<dbReference type="PROSITE" id="PS51257">
    <property type="entry name" value="PROKAR_LIPOPROTEIN"/>
    <property type="match status" value="1"/>
</dbReference>
<dbReference type="OrthoDB" id="1191002at2"/>
<organism evidence="1 2">
    <name type="scientific">Myroides albus</name>
    <dbReference type="NCBI Taxonomy" id="2562892"/>
    <lineage>
        <taxon>Bacteria</taxon>
        <taxon>Pseudomonadati</taxon>
        <taxon>Bacteroidota</taxon>
        <taxon>Flavobacteriia</taxon>
        <taxon>Flavobacteriales</taxon>
        <taxon>Flavobacteriaceae</taxon>
        <taxon>Myroides</taxon>
    </lineage>
</organism>
<dbReference type="Proteomes" id="UP000438760">
    <property type="component" value="Unassembled WGS sequence"/>
</dbReference>
<dbReference type="EMBL" id="WMJX01000037">
    <property type="protein sequence ID" value="MTG98993.1"/>
    <property type="molecule type" value="Genomic_DNA"/>
</dbReference>
<accession>A0A6I3LKY2</accession>
<gene>
    <name evidence="1" type="ORF">GJV76_12775</name>
</gene>
<keyword evidence="2" id="KW-1185">Reference proteome</keyword>
<evidence type="ECO:0000313" key="1">
    <source>
        <dbReference type="EMBL" id="MTG98993.1"/>
    </source>
</evidence>
<name>A0A6I3LKY2_9FLAO</name>
<evidence type="ECO:0000313" key="2">
    <source>
        <dbReference type="Proteomes" id="UP000438760"/>
    </source>
</evidence>
<proteinExistence type="predicted"/>
<sequence>MYRLVFFTIIAFSFTACQFSTSKIEKEGELLQKELEKIDWSKVDTYPNFEGCDTIQDLQQKKDCFFDSVALELQQRLLQDTLEGKFSQIESVQVLVTVQADSKIDFAVYKAPDSLAIQIYAIDSLLQEKKKDFPAIYPATKRGIPVSTQFVIPVLLNKY</sequence>
<dbReference type="AlphaFoldDB" id="A0A6I3LKY2"/>